<name>A0AAW0JFW3_QUESU</name>
<dbReference type="Proteomes" id="UP000237347">
    <property type="component" value="Unassembled WGS sequence"/>
</dbReference>
<gene>
    <name evidence="1" type="ORF">CFP56_033683</name>
</gene>
<keyword evidence="2" id="KW-1185">Reference proteome</keyword>
<comment type="caution">
    <text evidence="1">The sequence shown here is derived from an EMBL/GenBank/DDBJ whole genome shotgun (WGS) entry which is preliminary data.</text>
</comment>
<evidence type="ECO:0000313" key="1">
    <source>
        <dbReference type="EMBL" id="KAK7825119.1"/>
    </source>
</evidence>
<sequence length="64" mass="7119">MHQVFEAFAGQWVIKVYSDIAFVASYGFDIRFGFTIGFGTHFSHARLTGMAHSSSVENATTKRS</sequence>
<dbReference type="AlphaFoldDB" id="A0AAW0JFW3"/>
<evidence type="ECO:0000313" key="2">
    <source>
        <dbReference type="Proteomes" id="UP000237347"/>
    </source>
</evidence>
<reference evidence="1 2" key="1">
    <citation type="journal article" date="2018" name="Sci. Data">
        <title>The draft genome sequence of cork oak.</title>
        <authorList>
            <person name="Ramos A.M."/>
            <person name="Usie A."/>
            <person name="Barbosa P."/>
            <person name="Barros P.M."/>
            <person name="Capote T."/>
            <person name="Chaves I."/>
            <person name="Simoes F."/>
            <person name="Abreu I."/>
            <person name="Carrasquinho I."/>
            <person name="Faro C."/>
            <person name="Guimaraes J.B."/>
            <person name="Mendonca D."/>
            <person name="Nobrega F."/>
            <person name="Rodrigues L."/>
            <person name="Saibo N.J.M."/>
            <person name="Varela M.C."/>
            <person name="Egas C."/>
            <person name="Matos J."/>
            <person name="Miguel C.M."/>
            <person name="Oliveira M.M."/>
            <person name="Ricardo C.P."/>
            <person name="Goncalves S."/>
        </authorList>
    </citation>
    <scope>NUCLEOTIDE SEQUENCE [LARGE SCALE GENOMIC DNA]</scope>
    <source>
        <strain evidence="2">cv. HL8</strain>
    </source>
</reference>
<proteinExistence type="predicted"/>
<protein>
    <submittedName>
        <fullName evidence="1">Uncharacterized protein</fullName>
    </submittedName>
</protein>
<accession>A0AAW0JFW3</accession>
<organism evidence="1 2">
    <name type="scientific">Quercus suber</name>
    <name type="common">Cork oak</name>
    <dbReference type="NCBI Taxonomy" id="58331"/>
    <lineage>
        <taxon>Eukaryota</taxon>
        <taxon>Viridiplantae</taxon>
        <taxon>Streptophyta</taxon>
        <taxon>Embryophyta</taxon>
        <taxon>Tracheophyta</taxon>
        <taxon>Spermatophyta</taxon>
        <taxon>Magnoliopsida</taxon>
        <taxon>eudicotyledons</taxon>
        <taxon>Gunneridae</taxon>
        <taxon>Pentapetalae</taxon>
        <taxon>rosids</taxon>
        <taxon>fabids</taxon>
        <taxon>Fagales</taxon>
        <taxon>Fagaceae</taxon>
        <taxon>Quercus</taxon>
    </lineage>
</organism>
<dbReference type="EMBL" id="PKMF04000584">
    <property type="protein sequence ID" value="KAK7825119.1"/>
    <property type="molecule type" value="Genomic_DNA"/>
</dbReference>